<name>A0AAD7ENI7_9AGAR</name>
<protein>
    <recommendedName>
        <fullName evidence="3">F-box domain-containing protein</fullName>
    </recommendedName>
</protein>
<sequence>MDPAADSPFSTLFEQDRVPSPEETKTIQEILAQKTLHLAHLNSQVPKRRSAKKVPRKLRVELDSTRRFIKSHRALISPWRRLPVELMSEIFVLTLDPRECYHDGGWIDDRAGTLLLCNICSTWRAVAMGTPALWNTLSLSADYAPRPLDWVPTWLGRSRSFPVCLQLIGSGQALRDLLGSVISTIRDHLHHIAELEIEDMDMITGVGAGSEAVYPNNPPSNHSTHLSFPMSMLNCLRARSGTGFARRAELASLTELSVIDPLPMSTVFQIFEHTSSLKDVYFNVKGPTATSSPTSGLGMKSISLLEITSDLHLGEFLEQIELPSLVELRVYKIHWWPDDEFHSFLDRSSCALTNLEFNDCSISQEQIVLFLGHKACNTLESFALKQCNPAMDALLEQLTYYGPEHPPCYPNLRAIELRDIYATDGLLSDLVESRCSANSKNRFPSSQPAPAQLNRVLFSFIDLEGELTGMADHPEDSIRLREMGMADDPEMELEIVWVAPDWTFI</sequence>
<dbReference type="SUPFAM" id="SSF52047">
    <property type="entry name" value="RNI-like"/>
    <property type="match status" value="1"/>
</dbReference>
<organism evidence="1 2">
    <name type="scientific">Mycena albidolilacea</name>
    <dbReference type="NCBI Taxonomy" id="1033008"/>
    <lineage>
        <taxon>Eukaryota</taxon>
        <taxon>Fungi</taxon>
        <taxon>Dikarya</taxon>
        <taxon>Basidiomycota</taxon>
        <taxon>Agaricomycotina</taxon>
        <taxon>Agaricomycetes</taxon>
        <taxon>Agaricomycetidae</taxon>
        <taxon>Agaricales</taxon>
        <taxon>Marasmiineae</taxon>
        <taxon>Mycenaceae</taxon>
        <taxon>Mycena</taxon>
    </lineage>
</organism>
<dbReference type="Gene3D" id="3.80.10.10">
    <property type="entry name" value="Ribonuclease Inhibitor"/>
    <property type="match status" value="1"/>
</dbReference>
<evidence type="ECO:0000313" key="1">
    <source>
        <dbReference type="EMBL" id="KAJ7343157.1"/>
    </source>
</evidence>
<keyword evidence="2" id="KW-1185">Reference proteome</keyword>
<reference evidence="1" key="1">
    <citation type="submission" date="2023-03" db="EMBL/GenBank/DDBJ databases">
        <title>Massive genome expansion in bonnet fungi (Mycena s.s.) driven by repeated elements and novel gene families across ecological guilds.</title>
        <authorList>
            <consortium name="Lawrence Berkeley National Laboratory"/>
            <person name="Harder C.B."/>
            <person name="Miyauchi S."/>
            <person name="Viragh M."/>
            <person name="Kuo A."/>
            <person name="Thoen E."/>
            <person name="Andreopoulos B."/>
            <person name="Lu D."/>
            <person name="Skrede I."/>
            <person name="Drula E."/>
            <person name="Henrissat B."/>
            <person name="Morin E."/>
            <person name="Kohler A."/>
            <person name="Barry K."/>
            <person name="LaButti K."/>
            <person name="Morin E."/>
            <person name="Salamov A."/>
            <person name="Lipzen A."/>
            <person name="Mereny Z."/>
            <person name="Hegedus B."/>
            <person name="Baldrian P."/>
            <person name="Stursova M."/>
            <person name="Weitz H."/>
            <person name="Taylor A."/>
            <person name="Grigoriev I.V."/>
            <person name="Nagy L.G."/>
            <person name="Martin F."/>
            <person name="Kauserud H."/>
        </authorList>
    </citation>
    <scope>NUCLEOTIDE SEQUENCE</scope>
    <source>
        <strain evidence="1">CBHHK002</strain>
    </source>
</reference>
<comment type="caution">
    <text evidence="1">The sequence shown here is derived from an EMBL/GenBank/DDBJ whole genome shotgun (WGS) entry which is preliminary data.</text>
</comment>
<accession>A0AAD7ENI7</accession>
<evidence type="ECO:0000313" key="2">
    <source>
        <dbReference type="Proteomes" id="UP001218218"/>
    </source>
</evidence>
<dbReference type="EMBL" id="JARIHO010000023">
    <property type="protein sequence ID" value="KAJ7343157.1"/>
    <property type="molecule type" value="Genomic_DNA"/>
</dbReference>
<gene>
    <name evidence="1" type="ORF">DFH08DRAFT_1009555</name>
</gene>
<dbReference type="AlphaFoldDB" id="A0AAD7ENI7"/>
<evidence type="ECO:0008006" key="3">
    <source>
        <dbReference type="Google" id="ProtNLM"/>
    </source>
</evidence>
<dbReference type="InterPro" id="IPR032675">
    <property type="entry name" value="LRR_dom_sf"/>
</dbReference>
<dbReference type="Proteomes" id="UP001218218">
    <property type="component" value="Unassembled WGS sequence"/>
</dbReference>
<proteinExistence type="predicted"/>